<feature type="domain" description="Acyl-CoA dehydrogenase C-terminal" evidence="4">
    <location>
        <begin position="248"/>
        <end position="372"/>
    </location>
</feature>
<dbReference type="InterPro" id="IPR037069">
    <property type="entry name" value="AcylCoA_DH/ox_N_sf"/>
</dbReference>
<evidence type="ECO:0000313" key="5">
    <source>
        <dbReference type="EMBL" id="HDX29989.1"/>
    </source>
</evidence>
<reference evidence="5" key="1">
    <citation type="journal article" date="2020" name="mSystems">
        <title>Genome- and Community-Level Interaction Insights into Carbon Utilization and Element Cycling Functions of Hydrothermarchaeota in Hydrothermal Sediment.</title>
        <authorList>
            <person name="Zhou Z."/>
            <person name="Liu Y."/>
            <person name="Xu W."/>
            <person name="Pan J."/>
            <person name="Luo Z.H."/>
            <person name="Li M."/>
        </authorList>
    </citation>
    <scope>NUCLEOTIDE SEQUENCE [LARGE SCALE GENOMIC DNA]</scope>
    <source>
        <strain evidence="5">SpSt-289</strain>
    </source>
</reference>
<dbReference type="SUPFAM" id="SSF56645">
    <property type="entry name" value="Acyl-CoA dehydrogenase NM domain-like"/>
    <property type="match status" value="1"/>
</dbReference>
<dbReference type="GO" id="GO:0003995">
    <property type="term" value="F:acyl-CoA dehydrogenase activity"/>
    <property type="evidence" value="ECO:0007669"/>
    <property type="project" value="TreeGrafter"/>
</dbReference>
<dbReference type="Gene3D" id="2.40.110.10">
    <property type="entry name" value="Butyryl-CoA Dehydrogenase, subunit A, domain 2"/>
    <property type="match status" value="1"/>
</dbReference>
<dbReference type="CDD" id="cd00567">
    <property type="entry name" value="ACAD"/>
    <property type="match status" value="1"/>
</dbReference>
<dbReference type="InterPro" id="IPR036250">
    <property type="entry name" value="AcylCo_DH-like_C"/>
</dbReference>
<dbReference type="PANTHER" id="PTHR43884:SF25">
    <property type="entry name" value="ACYL-COA DEHYDROGENASE YDBM-RELATED"/>
    <property type="match status" value="1"/>
</dbReference>
<dbReference type="Pfam" id="PF08028">
    <property type="entry name" value="Acyl-CoA_dh_2"/>
    <property type="match status" value="1"/>
</dbReference>
<dbReference type="EMBL" id="DSMG01000006">
    <property type="protein sequence ID" value="HDX29989.1"/>
    <property type="molecule type" value="Genomic_DNA"/>
</dbReference>
<evidence type="ECO:0000259" key="4">
    <source>
        <dbReference type="Pfam" id="PF08028"/>
    </source>
</evidence>
<dbReference type="Gene3D" id="1.10.540.10">
    <property type="entry name" value="Acyl-CoA dehydrogenase/oxidase, N-terminal domain"/>
    <property type="match status" value="1"/>
</dbReference>
<feature type="domain" description="Acyl-CoA dehydrogenase/oxidase N-terminal" evidence="3">
    <location>
        <begin position="19"/>
        <end position="102"/>
    </location>
</feature>
<sequence>MNFPMTKRQEQFLAIAKGLSNNFSIRAAEQDRTGAFPYENFVEIRAAGLPALPVPVEHGGWGADLLETMMVTEQLARGDGSTALSFVMHLQTIGSAAEKGDWPPELFATLCKAAVERGALVNSLATEPNLGSPSRGGRPQTTARPRYAPDGNIIGWVIDGCKSFASMFPVLDYAVVSATLEDGSGEVGRFLVAIDERFQVEEPWDALGMRTTGSHTVTLREVEAPPHALIGRSAPGATKGSGNAWFTLGVSAVYLGVAAAALDVAARYTLERTPTALGRPIATLESVQRRLGQATLLLHTARAQLYYTAEQWMRYPERRSELALFLVAAKMTVTNHAIEAVDHCLRVVGGAGLMRALPLERLYRDVRAGLSHPPSDDEALMALAQETLQRIRSQSLSA</sequence>
<name>A0A7C1JYH1_9CHLR</name>
<evidence type="ECO:0000256" key="2">
    <source>
        <dbReference type="SAM" id="MobiDB-lite"/>
    </source>
</evidence>
<dbReference type="AlphaFoldDB" id="A0A7C1JYH1"/>
<gene>
    <name evidence="5" type="ORF">ENQ20_00680</name>
</gene>
<feature type="region of interest" description="Disordered" evidence="2">
    <location>
        <begin position="126"/>
        <end position="145"/>
    </location>
</feature>
<dbReference type="Gene3D" id="1.20.140.10">
    <property type="entry name" value="Butyryl-CoA Dehydrogenase, subunit A, domain 3"/>
    <property type="match status" value="1"/>
</dbReference>
<dbReference type="InterPro" id="IPR009100">
    <property type="entry name" value="AcylCoA_DH/oxidase_NM_dom_sf"/>
</dbReference>
<evidence type="ECO:0000259" key="3">
    <source>
        <dbReference type="Pfam" id="PF02771"/>
    </source>
</evidence>
<dbReference type="InterPro" id="IPR013786">
    <property type="entry name" value="AcylCoA_DH/ox_N"/>
</dbReference>
<comment type="caution">
    <text evidence="5">The sequence shown here is derived from an EMBL/GenBank/DDBJ whole genome shotgun (WGS) entry which is preliminary data.</text>
</comment>
<dbReference type="SUPFAM" id="SSF47203">
    <property type="entry name" value="Acyl-CoA dehydrogenase C-terminal domain-like"/>
    <property type="match status" value="1"/>
</dbReference>
<dbReference type="PIRSF" id="PIRSF016578">
    <property type="entry name" value="HsaA"/>
    <property type="match status" value="1"/>
</dbReference>
<dbReference type="InterPro" id="IPR013107">
    <property type="entry name" value="Acyl-CoA_DH_C"/>
</dbReference>
<dbReference type="PANTHER" id="PTHR43884">
    <property type="entry name" value="ACYL-COA DEHYDROGENASE"/>
    <property type="match status" value="1"/>
</dbReference>
<proteinExistence type="predicted"/>
<dbReference type="GO" id="GO:0050660">
    <property type="term" value="F:flavin adenine dinucleotide binding"/>
    <property type="evidence" value="ECO:0007669"/>
    <property type="project" value="InterPro"/>
</dbReference>
<organism evidence="5">
    <name type="scientific">Caldilinea aerophila</name>
    <dbReference type="NCBI Taxonomy" id="133453"/>
    <lineage>
        <taxon>Bacteria</taxon>
        <taxon>Bacillati</taxon>
        <taxon>Chloroflexota</taxon>
        <taxon>Caldilineae</taxon>
        <taxon>Caldilineales</taxon>
        <taxon>Caldilineaceae</taxon>
        <taxon>Caldilinea</taxon>
    </lineage>
</organism>
<protein>
    <submittedName>
        <fullName evidence="5">Acyl-CoA dehydrogenase</fullName>
    </submittedName>
</protein>
<keyword evidence="1" id="KW-0560">Oxidoreductase</keyword>
<accession>A0A7C1JYH1</accession>
<dbReference type="InterPro" id="IPR046373">
    <property type="entry name" value="Acyl-CoA_Oxase/DH_mid-dom_sf"/>
</dbReference>
<evidence type="ECO:0000256" key="1">
    <source>
        <dbReference type="ARBA" id="ARBA00023002"/>
    </source>
</evidence>
<dbReference type="Pfam" id="PF02771">
    <property type="entry name" value="Acyl-CoA_dh_N"/>
    <property type="match status" value="1"/>
</dbReference>